<dbReference type="EMBL" id="JAGTTL010000001">
    <property type="protein sequence ID" value="KAK6328990.1"/>
    <property type="molecule type" value="Genomic_DNA"/>
</dbReference>
<sequence length="1668" mass="186192">MSMENQRSQGGLAAEEILDEYLIALQHKNRILKRLKTKEPKEIELERLEQGFSIYLNGANASKLTKRPNQKSATSPPPALRATHTADASRRGLQLAEEEIHNLEVNSSKRSHTAPGKVQRREWVQKSVNIQTEQGPCLRISPERRYSEDFEPYDSIEMERSSPRSPRSPLRNSCKVSCSFGSRADGRGGSQAEPEHKNERVLLNIDEVKVLRRSLEVSVRRSSGSRGSAGEESDEEWVEEQIEREESTESLEELGLPPSSSNKTSTNMNHPRATGPKGCLHDPAELMVLDFGPSPKGQKIERSLSAKRKDNMEAYVPTKPLLVKSKTLDRPSSKECRDGRDPQRPRSRVERPLSAARKVSQEERDSEETACRVLQALQIENSPLQSPEPRAFSRTPVRGHQMMNGSLRDDDDDKESGVTRAMQRITLMGPRQQQRLLKALEKLEAGTNFDIPQTVKTDKSKPPKRRVSAEAPPTVYVTMEILSNWGNRGQVGLTEMQFFGPGNRKLYVSPHDLDIRNADYPGNLGALVNGKAKTTKERHMWTCPFHPPVQLYFIIRNTERSPDFEISRIKIWNYNKSINDLDIGARHVNLYLNSTLVFEGELDKGCGNQVFDYSTSIALQALQVPESFSPSPVVSGHILCGASPQRHYDRNVEGNSGGHHCDPNPNHGLTLSEGLAQVRIDLQDKTYNPLSPIAPTSTHRLLQRNSIDMDPPELDLPHPPLKQQLEQSGQPTECTVTTQPSSSRTPQWLQPMSRSAPEGCEAAREKPLWLVPQQSVESKPSLPQSSSTSTSVLPELGCNPGRVCRGVERTVNGGQGSADSLDLGGDLLEELNDQQRQDQPVSGRRSSARHNNTSTSSSKPAVEHQHGAIGLSIEEPGSVSDSSNRRQQRTPRAQLRSQQDHDDTLMESWDSLTKFNQCQRGRISNMSFEGDIFDEFLQRSSRAATIAIIPSSGPGASPCSPIPHSSHLSSPAPQGGLCDDPEDDLSAEAEREEEFEIPVLPRGQRLVIKILSTWGDRHYVGLNGLEVFSSSGQPLLPTRIRADPPDINVLPAYGKDPRVVTNLIDGVNLTQDDMHLWLAPFTQGRSHVIYLEFAGLCQVAMIRVWNYNKSRIHSFRGVKEAEMLLDGRCIFRGEIAKASGTLSGGLDQFGDTILFTTDDEILEAMSRYDETFCGEAKGSEGLVGYEEELQRPRTADGEGEERPFTQAGFRPEDDLTLNLHLNPTVGQSEETLEQIPGMYNGKCLRIELSMTWGDSHYLGMTGLEVVGKEGDSLPLDLTMVNASPRDLNDLPEYGQDTRTLDKLIDGHNITTEDQHMWLIPFFCGQHHTLTVNFDKAQTVAGLRIWNYNKTPEDSYRGVKVIHVSLDDTLISPAEGFLIRKGPGNCHFDFAQEILFIDFLQNPTTGLVNSKTTSEDLVYTLKAGSKRQEQPSMDYEAPIMPCGFIFQLQLLTTWGDPYYIGMNGLEFYDQNDEKIPLSDNNIAAFPDSVNVLDSVNGDIRTPDKLVDGVNNTHDGRHMWLAPVLPGLVNRVYLIFDQPVTVSMIKLWNYSKTPQRGVKEFGLLVDDLLVYNGILDSVSQAARGILPTCDPVVPYHTILFTDNACIAHRERNTVISNYVEDQDVKMTNENQIVHHNKKKQTADPALRPKTCMTDTGKLGKRRCLWCQMEV</sequence>
<feature type="region of interest" description="Disordered" evidence="1">
    <location>
        <begin position="384"/>
        <end position="416"/>
    </location>
</feature>
<evidence type="ECO:0000256" key="1">
    <source>
        <dbReference type="SAM" id="MobiDB-lite"/>
    </source>
</evidence>
<feature type="compositionally biased region" description="Polar residues" evidence="1">
    <location>
        <begin position="724"/>
        <end position="753"/>
    </location>
</feature>
<gene>
    <name evidence="3" type="ORF">J4Q44_G00009680</name>
</gene>
<feature type="compositionally biased region" description="Acidic residues" evidence="1">
    <location>
        <begin position="979"/>
        <end position="990"/>
    </location>
</feature>
<keyword evidence="4" id="KW-1185">Reference proteome</keyword>
<feature type="compositionally biased region" description="Low complexity" evidence="1">
    <location>
        <begin position="952"/>
        <end position="973"/>
    </location>
</feature>
<feature type="compositionally biased region" description="Basic and acidic residues" evidence="1">
    <location>
        <begin position="298"/>
        <end position="312"/>
    </location>
</feature>
<feature type="compositionally biased region" description="Low complexity" evidence="1">
    <location>
        <begin position="775"/>
        <end position="796"/>
    </location>
</feature>
<comment type="caution">
    <text evidence="3">The sequence shown here is derived from an EMBL/GenBank/DDBJ whole genome shotgun (WGS) entry which is preliminary data.</text>
</comment>
<feature type="region of interest" description="Disordered" evidence="1">
    <location>
        <begin position="63"/>
        <end position="91"/>
    </location>
</feature>
<evidence type="ECO:0000259" key="2">
    <source>
        <dbReference type="Pfam" id="PF14652"/>
    </source>
</evidence>
<feature type="region of interest" description="Disordered" evidence="1">
    <location>
        <begin position="216"/>
        <end position="275"/>
    </location>
</feature>
<dbReference type="InterPro" id="IPR026704">
    <property type="entry name" value="KATNIP"/>
</dbReference>
<reference evidence="3 4" key="1">
    <citation type="submission" date="2021-04" db="EMBL/GenBank/DDBJ databases">
        <authorList>
            <person name="De Guttry C."/>
            <person name="Zahm M."/>
            <person name="Klopp C."/>
            <person name="Cabau C."/>
            <person name="Louis A."/>
            <person name="Berthelot C."/>
            <person name="Parey E."/>
            <person name="Roest Crollius H."/>
            <person name="Montfort J."/>
            <person name="Robinson-Rechavi M."/>
            <person name="Bucao C."/>
            <person name="Bouchez O."/>
            <person name="Gislard M."/>
            <person name="Lluch J."/>
            <person name="Milhes M."/>
            <person name="Lampietro C."/>
            <person name="Lopez Roques C."/>
            <person name="Donnadieu C."/>
            <person name="Braasch I."/>
            <person name="Desvignes T."/>
            <person name="Postlethwait J."/>
            <person name="Bobe J."/>
            <person name="Wedekind C."/>
            <person name="Guiguen Y."/>
        </authorList>
    </citation>
    <scope>NUCLEOTIDE SEQUENCE [LARGE SCALE GENOMIC DNA]</scope>
    <source>
        <strain evidence="3">Cs_M1</strain>
        <tissue evidence="3">Blood</tissue>
    </source>
</reference>
<dbReference type="Pfam" id="PF14652">
    <property type="entry name" value="DUF4457"/>
    <property type="match status" value="3"/>
</dbReference>
<organism evidence="3 4">
    <name type="scientific">Coregonus suidteri</name>
    <dbReference type="NCBI Taxonomy" id="861788"/>
    <lineage>
        <taxon>Eukaryota</taxon>
        <taxon>Metazoa</taxon>
        <taxon>Chordata</taxon>
        <taxon>Craniata</taxon>
        <taxon>Vertebrata</taxon>
        <taxon>Euteleostomi</taxon>
        <taxon>Actinopterygii</taxon>
        <taxon>Neopterygii</taxon>
        <taxon>Teleostei</taxon>
        <taxon>Protacanthopterygii</taxon>
        <taxon>Salmoniformes</taxon>
        <taxon>Salmonidae</taxon>
        <taxon>Coregoninae</taxon>
        <taxon>Coregonus</taxon>
    </lineage>
</organism>
<dbReference type="InterPro" id="IPR027859">
    <property type="entry name" value="KATNIP_dom"/>
</dbReference>
<feature type="region of interest" description="Disordered" evidence="1">
    <location>
        <begin position="150"/>
        <end position="173"/>
    </location>
</feature>
<dbReference type="Proteomes" id="UP001356427">
    <property type="component" value="Unassembled WGS sequence"/>
</dbReference>
<evidence type="ECO:0000313" key="3">
    <source>
        <dbReference type="EMBL" id="KAK6328990.1"/>
    </source>
</evidence>
<feature type="compositionally biased region" description="Basic and acidic residues" evidence="1">
    <location>
        <begin position="359"/>
        <end position="369"/>
    </location>
</feature>
<feature type="domain" description="KATNIP" evidence="2">
    <location>
        <begin position="1008"/>
        <end position="1164"/>
    </location>
</feature>
<name>A0AAN8MQR7_9TELE</name>
<feature type="domain" description="KATNIP" evidence="2">
    <location>
        <begin position="1246"/>
        <end position="1575"/>
    </location>
</feature>
<feature type="region of interest" description="Disordered" evidence="1">
    <location>
        <begin position="103"/>
        <end position="122"/>
    </location>
</feature>
<dbReference type="PANTHER" id="PTHR21534:SF0">
    <property type="entry name" value="KATANIN-INTERACTING PROTEIN"/>
    <property type="match status" value="1"/>
</dbReference>
<feature type="compositionally biased region" description="Basic and acidic residues" evidence="1">
    <location>
        <begin position="326"/>
        <end position="351"/>
    </location>
</feature>
<feature type="region of interest" description="Disordered" evidence="1">
    <location>
        <begin position="952"/>
        <end position="990"/>
    </location>
</feature>
<feature type="compositionally biased region" description="Polar residues" evidence="1">
    <location>
        <begin position="849"/>
        <end position="859"/>
    </location>
</feature>
<protein>
    <recommendedName>
        <fullName evidence="2">KATNIP domain-containing protein</fullName>
    </recommendedName>
</protein>
<feature type="region of interest" description="Disordered" evidence="1">
    <location>
        <begin position="708"/>
        <end position="762"/>
    </location>
</feature>
<feature type="region of interest" description="Disordered" evidence="1">
    <location>
        <begin position="834"/>
        <end position="903"/>
    </location>
</feature>
<accession>A0AAN8MQR7</accession>
<feature type="region of interest" description="Disordered" evidence="1">
    <location>
        <begin position="774"/>
        <end position="799"/>
    </location>
</feature>
<feature type="domain" description="KATNIP" evidence="2">
    <location>
        <begin position="480"/>
        <end position="622"/>
    </location>
</feature>
<feature type="region of interest" description="Disordered" evidence="1">
    <location>
        <begin position="290"/>
        <end position="369"/>
    </location>
</feature>
<proteinExistence type="predicted"/>
<dbReference type="PANTHER" id="PTHR21534">
    <property type="entry name" value="KATANIN-INTERACTING PROTEIN"/>
    <property type="match status" value="1"/>
</dbReference>
<feature type="compositionally biased region" description="Low complexity" evidence="1">
    <location>
        <begin position="220"/>
        <end position="230"/>
    </location>
</feature>
<evidence type="ECO:0000313" key="4">
    <source>
        <dbReference type="Proteomes" id="UP001356427"/>
    </source>
</evidence>
<feature type="compositionally biased region" description="Acidic residues" evidence="1">
    <location>
        <begin position="231"/>
        <end position="252"/>
    </location>
</feature>